<proteinExistence type="predicted"/>
<dbReference type="RefSeq" id="XP_025473572.1">
    <property type="nucleotide sequence ID" value="XM_025620012.1"/>
</dbReference>
<dbReference type="InterPro" id="IPR057670">
    <property type="entry name" value="SH3_retrovirus"/>
</dbReference>
<dbReference type="GeneID" id="37122468"/>
<gene>
    <name evidence="3" type="ORF">BO87DRAFT_323038</name>
</gene>
<feature type="transmembrane region" description="Helical" evidence="1">
    <location>
        <begin position="6"/>
        <end position="26"/>
    </location>
</feature>
<keyword evidence="1" id="KW-0472">Membrane</keyword>
<evidence type="ECO:0000313" key="3">
    <source>
        <dbReference type="EMBL" id="PYH28094.1"/>
    </source>
</evidence>
<evidence type="ECO:0000313" key="4">
    <source>
        <dbReference type="Proteomes" id="UP000247647"/>
    </source>
</evidence>
<accession>A0A318Y2X7</accession>
<dbReference type="EMBL" id="KZ821577">
    <property type="protein sequence ID" value="PYH28094.1"/>
    <property type="molecule type" value="Genomic_DNA"/>
</dbReference>
<keyword evidence="1" id="KW-0812">Transmembrane</keyword>
<dbReference type="Proteomes" id="UP000247647">
    <property type="component" value="Unassembled WGS sequence"/>
</dbReference>
<dbReference type="AlphaFoldDB" id="A0A318Y2X7"/>
<evidence type="ECO:0000259" key="2">
    <source>
        <dbReference type="Pfam" id="PF25597"/>
    </source>
</evidence>
<keyword evidence="4" id="KW-1185">Reference proteome</keyword>
<sequence>KLNSRALISYLVGYIASNIWKIWILIKQKIIITRDYIFNKNLLYSQVNVKIGEFY</sequence>
<name>A0A318Y2X7_ASPNB</name>
<feature type="domain" description="Retroviral polymerase SH3-like" evidence="2">
    <location>
        <begin position="1"/>
        <end position="46"/>
    </location>
</feature>
<keyword evidence="1" id="KW-1133">Transmembrane helix</keyword>
<reference evidence="3" key="1">
    <citation type="submission" date="2016-12" db="EMBL/GenBank/DDBJ databases">
        <title>The genomes of Aspergillus section Nigri reveals drivers in fungal speciation.</title>
        <authorList>
            <consortium name="DOE Joint Genome Institute"/>
            <person name="Vesth T.C."/>
            <person name="Nybo J."/>
            <person name="Theobald S."/>
            <person name="Brandl J."/>
            <person name="Frisvad J.C."/>
            <person name="Nielsen K.F."/>
            <person name="Lyhne E.K."/>
            <person name="Kogle M.E."/>
            <person name="Kuo A."/>
            <person name="Riley R."/>
            <person name="Clum A."/>
            <person name="Nolan M."/>
            <person name="Lipzen A."/>
            <person name="Salamov A."/>
            <person name="Henrissat B."/>
            <person name="Wiebenga A."/>
            <person name="De Vries R.P."/>
            <person name="Grigoriev I.V."/>
            <person name="Mortensen U.H."/>
            <person name="Andersen M.R."/>
            <person name="Baker S.E."/>
        </authorList>
    </citation>
    <scope>NUCLEOTIDE SEQUENCE [LARGE SCALE GENOMIC DNA]</scope>
    <source>
        <strain evidence="3">CBS 115656</strain>
    </source>
</reference>
<protein>
    <recommendedName>
        <fullName evidence="2">Retroviral polymerase SH3-like domain-containing protein</fullName>
    </recommendedName>
</protein>
<organism evidence="3 4">
    <name type="scientific">Aspergillus neoniger (strain CBS 115656)</name>
    <dbReference type="NCBI Taxonomy" id="1448310"/>
    <lineage>
        <taxon>Eukaryota</taxon>
        <taxon>Fungi</taxon>
        <taxon>Dikarya</taxon>
        <taxon>Ascomycota</taxon>
        <taxon>Pezizomycotina</taxon>
        <taxon>Eurotiomycetes</taxon>
        <taxon>Eurotiomycetidae</taxon>
        <taxon>Eurotiales</taxon>
        <taxon>Aspergillaceae</taxon>
        <taxon>Aspergillus</taxon>
        <taxon>Aspergillus subgen. Circumdati</taxon>
    </lineage>
</organism>
<dbReference type="Pfam" id="PF25597">
    <property type="entry name" value="SH3_retrovirus"/>
    <property type="match status" value="1"/>
</dbReference>
<feature type="non-terminal residue" evidence="3">
    <location>
        <position position="1"/>
    </location>
</feature>
<evidence type="ECO:0000256" key="1">
    <source>
        <dbReference type="SAM" id="Phobius"/>
    </source>
</evidence>